<dbReference type="SUPFAM" id="SSF103481">
    <property type="entry name" value="Multidrug resistance efflux transporter EmrE"/>
    <property type="match status" value="2"/>
</dbReference>
<feature type="transmembrane region" description="Helical" evidence="4">
    <location>
        <begin position="94"/>
        <end position="115"/>
    </location>
</feature>
<proteinExistence type="inferred from homology"/>
<evidence type="ECO:0000313" key="7">
    <source>
        <dbReference type="Proteomes" id="UP001597156"/>
    </source>
</evidence>
<dbReference type="InterPro" id="IPR000620">
    <property type="entry name" value="EamA_dom"/>
</dbReference>
<comment type="similarity">
    <text evidence="2">Belongs to the EamA transporter family.</text>
</comment>
<dbReference type="RefSeq" id="WP_121977152.1">
    <property type="nucleotide sequence ID" value="NZ_JBHTLH010000030.1"/>
</dbReference>
<evidence type="ECO:0000256" key="3">
    <source>
        <dbReference type="SAM" id="MobiDB-lite"/>
    </source>
</evidence>
<keyword evidence="4" id="KW-0472">Membrane</keyword>
<dbReference type="PANTHER" id="PTHR22911">
    <property type="entry name" value="ACYL-MALONYL CONDENSING ENZYME-RELATED"/>
    <property type="match status" value="1"/>
</dbReference>
<feature type="transmembrane region" description="Helical" evidence="4">
    <location>
        <begin position="147"/>
        <end position="165"/>
    </location>
</feature>
<gene>
    <name evidence="6" type="ORF">ACFQ22_09000</name>
</gene>
<sequence>MKKSLICVLISTLMFSSMEIVLKAVSDQFSPIQLNLIRFFIGGLVLLPLARHHLKRAGQRLTILDWLIFSLTGFLCIVVSMTLYQLAIVSDKPATVAVLFSCNPIFALIFAFLMLHEKLSRASVISLVISVIGLLVIVNPVNLTNPLGTTLGILSAVTFGLYSIISRWGSILEGFDGITMTAYTFIAGSAELFGLISLTHLRIVSTAMSAVNWLKPFCNIPILTNVNFSHVGVLFFIGVCVTGGGFAFYFMAMELDGVSIASLVFFIKPALAPILAMILIHEKMTLSMIIGIVIILLGSVVTFISNRIQDKQLQNSRPTEVKAAAVGESQPSSQEVSHRSSTTEKI</sequence>
<feature type="domain" description="EamA" evidence="5">
    <location>
        <begin position="148"/>
        <end position="303"/>
    </location>
</feature>
<feature type="transmembrane region" description="Helical" evidence="4">
    <location>
        <begin position="286"/>
        <end position="304"/>
    </location>
</feature>
<dbReference type="Gene3D" id="1.10.3730.20">
    <property type="match status" value="1"/>
</dbReference>
<keyword evidence="4" id="KW-1133">Transmembrane helix</keyword>
<feature type="transmembrane region" description="Helical" evidence="4">
    <location>
        <begin position="258"/>
        <end position="280"/>
    </location>
</feature>
<keyword evidence="4" id="KW-0812">Transmembrane</keyword>
<evidence type="ECO:0000259" key="5">
    <source>
        <dbReference type="Pfam" id="PF00892"/>
    </source>
</evidence>
<comment type="subcellular location">
    <subcellularLocation>
        <location evidence="1">Endomembrane system</location>
        <topology evidence="1">Multi-pass membrane protein</topology>
    </subcellularLocation>
</comment>
<accession>A0ABW3PJU0</accession>
<dbReference type="Pfam" id="PF00892">
    <property type="entry name" value="EamA"/>
    <property type="match status" value="2"/>
</dbReference>
<feature type="transmembrane region" description="Helical" evidence="4">
    <location>
        <begin position="66"/>
        <end position="88"/>
    </location>
</feature>
<evidence type="ECO:0000256" key="1">
    <source>
        <dbReference type="ARBA" id="ARBA00004127"/>
    </source>
</evidence>
<comment type="caution">
    <text evidence="6">The sequence shown here is derived from an EMBL/GenBank/DDBJ whole genome shotgun (WGS) entry which is preliminary data.</text>
</comment>
<evidence type="ECO:0000313" key="6">
    <source>
        <dbReference type="EMBL" id="MFD1125486.1"/>
    </source>
</evidence>
<feature type="region of interest" description="Disordered" evidence="3">
    <location>
        <begin position="316"/>
        <end position="346"/>
    </location>
</feature>
<dbReference type="Proteomes" id="UP001597156">
    <property type="component" value="Unassembled WGS sequence"/>
</dbReference>
<feature type="transmembrane region" description="Helical" evidence="4">
    <location>
        <begin position="231"/>
        <end position="251"/>
    </location>
</feature>
<name>A0ABW3PJU0_9LACO</name>
<feature type="transmembrane region" description="Helical" evidence="4">
    <location>
        <begin position="36"/>
        <end position="54"/>
    </location>
</feature>
<evidence type="ECO:0000256" key="4">
    <source>
        <dbReference type="SAM" id="Phobius"/>
    </source>
</evidence>
<feature type="transmembrane region" description="Helical" evidence="4">
    <location>
        <begin position="122"/>
        <end position="141"/>
    </location>
</feature>
<protein>
    <submittedName>
        <fullName evidence="6">DMT family transporter</fullName>
    </submittedName>
</protein>
<dbReference type="InterPro" id="IPR037185">
    <property type="entry name" value="EmrE-like"/>
</dbReference>
<feature type="domain" description="EamA" evidence="5">
    <location>
        <begin position="4"/>
        <end position="138"/>
    </location>
</feature>
<dbReference type="PANTHER" id="PTHR22911:SF137">
    <property type="entry name" value="SOLUTE CARRIER FAMILY 35 MEMBER G2-RELATED"/>
    <property type="match status" value="1"/>
</dbReference>
<dbReference type="EMBL" id="JBHTLH010000030">
    <property type="protein sequence ID" value="MFD1125486.1"/>
    <property type="molecule type" value="Genomic_DNA"/>
</dbReference>
<feature type="compositionally biased region" description="Basic and acidic residues" evidence="3">
    <location>
        <begin position="336"/>
        <end position="346"/>
    </location>
</feature>
<organism evidence="6 7">
    <name type="scientific">Lentilactobacillus raoultii</name>
    <dbReference type="NCBI Taxonomy" id="1987503"/>
    <lineage>
        <taxon>Bacteria</taxon>
        <taxon>Bacillati</taxon>
        <taxon>Bacillota</taxon>
        <taxon>Bacilli</taxon>
        <taxon>Lactobacillales</taxon>
        <taxon>Lactobacillaceae</taxon>
        <taxon>Lentilactobacillus</taxon>
    </lineage>
</organism>
<evidence type="ECO:0000256" key="2">
    <source>
        <dbReference type="ARBA" id="ARBA00007362"/>
    </source>
</evidence>
<keyword evidence="7" id="KW-1185">Reference proteome</keyword>
<reference evidence="7" key="1">
    <citation type="journal article" date="2019" name="Int. J. Syst. Evol. Microbiol.">
        <title>The Global Catalogue of Microorganisms (GCM) 10K type strain sequencing project: providing services to taxonomists for standard genome sequencing and annotation.</title>
        <authorList>
            <consortium name="The Broad Institute Genomics Platform"/>
            <consortium name="The Broad Institute Genome Sequencing Center for Infectious Disease"/>
            <person name="Wu L."/>
            <person name="Ma J."/>
        </authorList>
    </citation>
    <scope>NUCLEOTIDE SEQUENCE [LARGE SCALE GENOMIC DNA]</scope>
    <source>
        <strain evidence="7">CCUG 71848</strain>
    </source>
</reference>